<dbReference type="CDD" id="cd01189">
    <property type="entry name" value="INT_ICEBs1_C_like"/>
    <property type="match status" value="1"/>
</dbReference>
<dbReference type="EMBL" id="JYJA01000019">
    <property type="protein sequence ID" value="KJL45263.1"/>
    <property type="molecule type" value="Genomic_DNA"/>
</dbReference>
<feature type="domain" description="Tyr recombinase" evidence="7">
    <location>
        <begin position="163"/>
        <end position="353"/>
    </location>
</feature>
<dbReference type="InterPro" id="IPR050808">
    <property type="entry name" value="Phage_Integrase"/>
</dbReference>
<evidence type="ECO:0000259" key="7">
    <source>
        <dbReference type="PROSITE" id="PS51898"/>
    </source>
</evidence>
<dbReference type="PANTHER" id="PTHR30629:SF2">
    <property type="entry name" value="PROPHAGE INTEGRASE INTS-RELATED"/>
    <property type="match status" value="1"/>
</dbReference>
<dbReference type="GO" id="GO:0006310">
    <property type="term" value="P:DNA recombination"/>
    <property type="evidence" value="ECO:0007669"/>
    <property type="project" value="UniProtKB-KW"/>
</dbReference>
<dbReference type="SUPFAM" id="SSF56349">
    <property type="entry name" value="DNA breaking-rejoining enzymes"/>
    <property type="match status" value="1"/>
</dbReference>
<dbReference type="PROSITE" id="PS51900">
    <property type="entry name" value="CB"/>
    <property type="match status" value="1"/>
</dbReference>
<evidence type="ECO:0000259" key="8">
    <source>
        <dbReference type="PROSITE" id="PS51900"/>
    </source>
</evidence>
<evidence type="ECO:0000256" key="5">
    <source>
        <dbReference type="PROSITE-ProRule" id="PRU01248"/>
    </source>
</evidence>
<keyword evidence="10" id="KW-1185">Reference proteome</keyword>
<protein>
    <submittedName>
        <fullName evidence="9">Putative prophage phiRv2 integrase</fullName>
    </submittedName>
</protein>
<evidence type="ECO:0000256" key="4">
    <source>
        <dbReference type="ARBA" id="ARBA00023172"/>
    </source>
</evidence>
<name>A0A0M2HF42_MICTR</name>
<accession>A0A0M2HF42</accession>
<organism evidence="9 10">
    <name type="scientific">Microbacterium trichothecenolyticum</name>
    <name type="common">Aureobacterium trichothecenolyticum</name>
    <dbReference type="NCBI Taxonomy" id="69370"/>
    <lineage>
        <taxon>Bacteria</taxon>
        <taxon>Bacillati</taxon>
        <taxon>Actinomycetota</taxon>
        <taxon>Actinomycetes</taxon>
        <taxon>Micrococcales</taxon>
        <taxon>Microbacteriaceae</taxon>
        <taxon>Microbacterium</taxon>
    </lineage>
</organism>
<dbReference type="RefSeq" id="WP_045296416.1">
    <property type="nucleotide sequence ID" value="NZ_JYJA01000019.1"/>
</dbReference>
<evidence type="ECO:0000313" key="9">
    <source>
        <dbReference type="EMBL" id="KJL45263.1"/>
    </source>
</evidence>
<dbReference type="InterPro" id="IPR011010">
    <property type="entry name" value="DNA_brk_join_enz"/>
</dbReference>
<dbReference type="GO" id="GO:0015074">
    <property type="term" value="P:DNA integration"/>
    <property type="evidence" value="ECO:0007669"/>
    <property type="project" value="UniProtKB-KW"/>
</dbReference>
<evidence type="ECO:0000313" key="10">
    <source>
        <dbReference type="Proteomes" id="UP000034098"/>
    </source>
</evidence>
<dbReference type="PATRIC" id="fig|69370.6.peg.308"/>
<dbReference type="InterPro" id="IPR013762">
    <property type="entry name" value="Integrase-like_cat_sf"/>
</dbReference>
<dbReference type="InterPro" id="IPR010998">
    <property type="entry name" value="Integrase_recombinase_N"/>
</dbReference>
<evidence type="ECO:0000256" key="3">
    <source>
        <dbReference type="ARBA" id="ARBA00023125"/>
    </source>
</evidence>
<keyword evidence="2" id="KW-0229">DNA integration</keyword>
<gene>
    <name evidence="9" type="ORF">RS82_00290</name>
</gene>
<dbReference type="InterPro" id="IPR002104">
    <property type="entry name" value="Integrase_catalytic"/>
</dbReference>
<feature type="compositionally biased region" description="Basic and acidic residues" evidence="6">
    <location>
        <begin position="20"/>
        <end position="33"/>
    </location>
</feature>
<dbReference type="Gene3D" id="1.10.443.10">
    <property type="entry name" value="Intergrase catalytic core"/>
    <property type="match status" value="1"/>
</dbReference>
<dbReference type="PANTHER" id="PTHR30629">
    <property type="entry name" value="PROPHAGE INTEGRASE"/>
    <property type="match status" value="1"/>
</dbReference>
<proteinExistence type="inferred from homology"/>
<comment type="caution">
    <text evidence="9">The sequence shown here is derived from an EMBL/GenBank/DDBJ whole genome shotgun (WGS) entry which is preliminary data.</text>
</comment>
<dbReference type="PROSITE" id="PS51898">
    <property type="entry name" value="TYR_RECOMBINASE"/>
    <property type="match status" value="1"/>
</dbReference>
<dbReference type="AlphaFoldDB" id="A0A0M2HF42"/>
<dbReference type="InterPro" id="IPR004107">
    <property type="entry name" value="Integrase_SAM-like_N"/>
</dbReference>
<dbReference type="Pfam" id="PF14657">
    <property type="entry name" value="Arm-DNA-bind_4"/>
    <property type="match status" value="1"/>
</dbReference>
<evidence type="ECO:0000256" key="2">
    <source>
        <dbReference type="ARBA" id="ARBA00022908"/>
    </source>
</evidence>
<comment type="similarity">
    <text evidence="1">Belongs to the 'phage' integrase family.</text>
</comment>
<dbReference type="InterPro" id="IPR044068">
    <property type="entry name" value="CB"/>
</dbReference>
<reference evidence="9 10" key="1">
    <citation type="submission" date="2015-02" db="EMBL/GenBank/DDBJ databases">
        <title>Draft genome sequences of ten Microbacterium spp. with emphasis on heavy metal contaminated environments.</title>
        <authorList>
            <person name="Corretto E."/>
        </authorList>
    </citation>
    <scope>NUCLEOTIDE SEQUENCE [LARGE SCALE GENOMIC DNA]</scope>
    <source>
        <strain evidence="9 10">DSM 8608</strain>
    </source>
</reference>
<feature type="domain" description="Core-binding (CB)" evidence="8">
    <location>
        <begin position="62"/>
        <end position="142"/>
    </location>
</feature>
<dbReference type="Pfam" id="PF00589">
    <property type="entry name" value="Phage_integrase"/>
    <property type="match status" value="1"/>
</dbReference>
<evidence type="ECO:0000256" key="1">
    <source>
        <dbReference type="ARBA" id="ARBA00008857"/>
    </source>
</evidence>
<dbReference type="Pfam" id="PF14659">
    <property type="entry name" value="Phage_int_SAM_3"/>
    <property type="match status" value="1"/>
</dbReference>
<sequence length="380" mass="42268">MGSVESYESKSGRRYRVRYRRPDNKQTDKRGFRTKREAENFLASVETSKLRGEWVDPSRSRVRFSEIAEAWYASKIRVKPTTRSGYRNSLDKHVLPEWGDVRIVDIDHAHVQSWVARLSTTLSASSTRQIYLVVSGALAYAVRDGRLARNVAADIELPRLSKAERHYLSHLQVHELANGVGEWGTLVRFLAYSGLRWGEASALRPADVDLANRVVHVRRAVADVRGSLVFGTPKTHEQRIVPYPSLLDEGIATHLATGRRHDLVFSTREGAVLRGGNFRRRVFAPAVAKLQLASPDGFPHITPHDLRHTAASLAISAGANVKILQRMLGHASAAMTLDVYADLFPEDLTSVSIALDRAARDSFVGKPWARAPDGGPNQSQ</sequence>
<dbReference type="InterPro" id="IPR028259">
    <property type="entry name" value="AP2-like_int_N"/>
</dbReference>
<feature type="region of interest" description="Disordered" evidence="6">
    <location>
        <begin position="1"/>
        <end position="33"/>
    </location>
</feature>
<dbReference type="GO" id="GO:0003677">
    <property type="term" value="F:DNA binding"/>
    <property type="evidence" value="ECO:0007669"/>
    <property type="project" value="UniProtKB-UniRule"/>
</dbReference>
<dbReference type="Gene3D" id="1.10.150.130">
    <property type="match status" value="1"/>
</dbReference>
<keyword evidence="4" id="KW-0233">DNA recombination</keyword>
<evidence type="ECO:0000256" key="6">
    <source>
        <dbReference type="SAM" id="MobiDB-lite"/>
    </source>
</evidence>
<keyword evidence="3 5" id="KW-0238">DNA-binding</keyword>
<dbReference type="Proteomes" id="UP000034098">
    <property type="component" value="Unassembled WGS sequence"/>
</dbReference>